<accession>A0A210PJG4</accession>
<feature type="domain" description="Aminopeptidase N-like N-terminal" evidence="1">
    <location>
        <begin position="16"/>
        <end position="65"/>
    </location>
</feature>
<dbReference type="Proteomes" id="UP000242188">
    <property type="component" value="Unassembled WGS sequence"/>
</dbReference>
<dbReference type="InterPro" id="IPR045357">
    <property type="entry name" value="Aminopeptidase_N-like_N"/>
</dbReference>
<dbReference type="Pfam" id="PF17900">
    <property type="entry name" value="Peptidase_M1_N"/>
    <property type="match status" value="1"/>
</dbReference>
<reference evidence="2 3" key="1">
    <citation type="journal article" date="2017" name="Nat. Ecol. Evol.">
        <title>Scallop genome provides insights into evolution of bilaterian karyotype and development.</title>
        <authorList>
            <person name="Wang S."/>
            <person name="Zhang J."/>
            <person name="Jiao W."/>
            <person name="Li J."/>
            <person name="Xun X."/>
            <person name="Sun Y."/>
            <person name="Guo X."/>
            <person name="Huan P."/>
            <person name="Dong B."/>
            <person name="Zhang L."/>
            <person name="Hu X."/>
            <person name="Sun X."/>
            <person name="Wang J."/>
            <person name="Zhao C."/>
            <person name="Wang Y."/>
            <person name="Wang D."/>
            <person name="Huang X."/>
            <person name="Wang R."/>
            <person name="Lv J."/>
            <person name="Li Y."/>
            <person name="Zhang Z."/>
            <person name="Liu B."/>
            <person name="Lu W."/>
            <person name="Hui Y."/>
            <person name="Liang J."/>
            <person name="Zhou Z."/>
            <person name="Hou R."/>
            <person name="Li X."/>
            <person name="Liu Y."/>
            <person name="Li H."/>
            <person name="Ning X."/>
            <person name="Lin Y."/>
            <person name="Zhao L."/>
            <person name="Xing Q."/>
            <person name="Dou J."/>
            <person name="Li Y."/>
            <person name="Mao J."/>
            <person name="Guo H."/>
            <person name="Dou H."/>
            <person name="Li T."/>
            <person name="Mu C."/>
            <person name="Jiang W."/>
            <person name="Fu Q."/>
            <person name="Fu X."/>
            <person name="Miao Y."/>
            <person name="Liu J."/>
            <person name="Yu Q."/>
            <person name="Li R."/>
            <person name="Liao H."/>
            <person name="Li X."/>
            <person name="Kong Y."/>
            <person name="Jiang Z."/>
            <person name="Chourrout D."/>
            <person name="Li R."/>
            <person name="Bao Z."/>
        </authorList>
    </citation>
    <scope>NUCLEOTIDE SEQUENCE [LARGE SCALE GENOMIC DNA]</scope>
    <source>
        <strain evidence="2 3">PY_sf001</strain>
    </source>
</reference>
<dbReference type="InterPro" id="IPR042097">
    <property type="entry name" value="Aminopeptidase_N-like_N_sf"/>
</dbReference>
<comment type="caution">
    <text evidence="2">The sequence shown here is derived from an EMBL/GenBank/DDBJ whole genome shotgun (WGS) entry which is preliminary data.</text>
</comment>
<dbReference type="GO" id="GO:0004177">
    <property type="term" value="F:aminopeptidase activity"/>
    <property type="evidence" value="ECO:0007669"/>
    <property type="project" value="UniProtKB-KW"/>
</dbReference>
<keyword evidence="2" id="KW-0378">Hydrolase</keyword>
<dbReference type="EMBL" id="NEDP02076541">
    <property type="protein sequence ID" value="OWF36629.1"/>
    <property type="molecule type" value="Genomic_DNA"/>
</dbReference>
<evidence type="ECO:0000313" key="2">
    <source>
        <dbReference type="EMBL" id="OWF36629.1"/>
    </source>
</evidence>
<dbReference type="AlphaFoldDB" id="A0A210PJG4"/>
<dbReference type="OrthoDB" id="275509at2759"/>
<dbReference type="SUPFAM" id="SSF63737">
    <property type="entry name" value="Leukotriene A4 hydrolase N-terminal domain"/>
    <property type="match status" value="1"/>
</dbReference>
<organism evidence="2 3">
    <name type="scientific">Mizuhopecten yessoensis</name>
    <name type="common">Japanese scallop</name>
    <name type="synonym">Patinopecten yessoensis</name>
    <dbReference type="NCBI Taxonomy" id="6573"/>
    <lineage>
        <taxon>Eukaryota</taxon>
        <taxon>Metazoa</taxon>
        <taxon>Spiralia</taxon>
        <taxon>Lophotrochozoa</taxon>
        <taxon>Mollusca</taxon>
        <taxon>Bivalvia</taxon>
        <taxon>Autobranchia</taxon>
        <taxon>Pteriomorphia</taxon>
        <taxon>Pectinida</taxon>
        <taxon>Pectinoidea</taxon>
        <taxon>Pectinidae</taxon>
        <taxon>Mizuhopecten</taxon>
    </lineage>
</organism>
<protein>
    <submittedName>
        <fullName evidence="2">Puromycin-sensitive aminopeptidase</fullName>
    </submittedName>
</protein>
<evidence type="ECO:0000259" key="1">
    <source>
        <dbReference type="Pfam" id="PF17900"/>
    </source>
</evidence>
<proteinExistence type="predicted"/>
<keyword evidence="2" id="KW-0645">Protease</keyword>
<gene>
    <name evidence="2" type="ORF">KP79_PYT03063</name>
</gene>
<name>A0A210PJG4_MIZYE</name>
<keyword evidence="3" id="KW-1185">Reference proteome</keyword>
<sequence>MPDKKPFQRLPLDACPVNYSIRLQPNLKSFTFDGLEDIQLKVKKSLTSITLNCCDIDVKEASYQADGKPLLLLMWVITFHGYFDRRS</sequence>
<keyword evidence="2" id="KW-0031">Aminopeptidase</keyword>
<evidence type="ECO:0000313" key="3">
    <source>
        <dbReference type="Proteomes" id="UP000242188"/>
    </source>
</evidence>
<dbReference type="Gene3D" id="2.60.40.1730">
    <property type="entry name" value="tricorn interacting facor f3 domain"/>
    <property type="match status" value="1"/>
</dbReference>